<keyword evidence="5 8" id="KW-0378">Hydrolase</keyword>
<dbReference type="InterPro" id="IPR016195">
    <property type="entry name" value="Pol/histidinol_Pase-like"/>
</dbReference>
<dbReference type="RefSeq" id="WP_262435107.1">
    <property type="nucleotide sequence ID" value="NZ_JACRTF010000001.1"/>
</dbReference>
<comment type="caution">
    <text evidence="10">The sequence shown here is derived from an EMBL/GenBank/DDBJ whole genome shotgun (WGS) entry which is preliminary data.</text>
</comment>
<feature type="domain" description="PHP" evidence="9">
    <location>
        <begin position="6"/>
        <end position="207"/>
    </location>
</feature>
<dbReference type="Proteomes" id="UP000651085">
    <property type="component" value="Unassembled WGS sequence"/>
</dbReference>
<comment type="similarity">
    <text evidence="2 8">Belongs to the PHP hydrolase family. HisK subfamily.</text>
</comment>
<evidence type="ECO:0000256" key="6">
    <source>
        <dbReference type="ARBA" id="ARBA00023102"/>
    </source>
</evidence>
<organism evidence="10 11">
    <name type="scientific">Jilunia laotingensis</name>
    <dbReference type="NCBI Taxonomy" id="2763675"/>
    <lineage>
        <taxon>Bacteria</taxon>
        <taxon>Pseudomonadati</taxon>
        <taxon>Bacteroidota</taxon>
        <taxon>Bacteroidia</taxon>
        <taxon>Bacteroidales</taxon>
        <taxon>Bacteroidaceae</taxon>
        <taxon>Jilunia</taxon>
    </lineage>
</organism>
<keyword evidence="6 8" id="KW-0368">Histidine biosynthesis</keyword>
<evidence type="ECO:0000259" key="9">
    <source>
        <dbReference type="Pfam" id="PF02811"/>
    </source>
</evidence>
<protein>
    <recommendedName>
        <fullName evidence="3 8">Histidinol-phosphatase</fullName>
        <shortName evidence="8">HolPase</shortName>
        <ecNumber evidence="3 8">3.1.3.15</ecNumber>
    </recommendedName>
</protein>
<evidence type="ECO:0000256" key="2">
    <source>
        <dbReference type="ARBA" id="ARBA00009152"/>
    </source>
</evidence>
<dbReference type="PANTHER" id="PTHR21039">
    <property type="entry name" value="HISTIDINOL PHOSPHATASE-RELATED"/>
    <property type="match status" value="1"/>
</dbReference>
<evidence type="ECO:0000256" key="7">
    <source>
        <dbReference type="ARBA" id="ARBA00049158"/>
    </source>
</evidence>
<evidence type="ECO:0000256" key="8">
    <source>
        <dbReference type="RuleBase" id="RU366003"/>
    </source>
</evidence>
<gene>
    <name evidence="10" type="ORF">H8744_12240</name>
</gene>
<keyword evidence="4 8" id="KW-0028">Amino-acid biosynthesis</keyword>
<dbReference type="EMBL" id="JACRTF010000001">
    <property type="protein sequence ID" value="MBC8594001.1"/>
    <property type="molecule type" value="Genomic_DNA"/>
</dbReference>
<evidence type="ECO:0000256" key="3">
    <source>
        <dbReference type="ARBA" id="ARBA00013085"/>
    </source>
</evidence>
<sequence length="278" mass="32625">MNLTNYHSHCLYCDGRADMETFVRFAISNGFTSYGVSSHAPLPFPTPWTMEWDRMDDYLSEFHRIKEKYVDQIEFYVGLEIDYLDDNSNPSISRFRELPLDYRIGSVHMLRNEWGNIVDVDVSPEVFRKIVDEQFSRDLDRVIRLYYSQQFRMLELGGFDILGHADKMHYNSMCYRPGLLDEPWYENLMIDYFSKIARSGYMVEINSKAYHLYGTFFPNERYFPLLKELGIPVMVNSDAHMPEKINAGRPEALAALKRAGFDSVMELHEGKWQAVPIN</sequence>
<evidence type="ECO:0000313" key="11">
    <source>
        <dbReference type="Proteomes" id="UP000651085"/>
    </source>
</evidence>
<accession>A0A926IQM9</accession>
<evidence type="ECO:0000313" key="10">
    <source>
        <dbReference type="EMBL" id="MBC8594001.1"/>
    </source>
</evidence>
<evidence type="ECO:0000256" key="4">
    <source>
        <dbReference type="ARBA" id="ARBA00022605"/>
    </source>
</evidence>
<dbReference type="PANTHER" id="PTHR21039:SF0">
    <property type="entry name" value="HISTIDINOL-PHOSPHATASE"/>
    <property type="match status" value="1"/>
</dbReference>
<reference evidence="10" key="1">
    <citation type="submission" date="2020-08" db="EMBL/GenBank/DDBJ databases">
        <title>Genome public.</title>
        <authorList>
            <person name="Liu C."/>
            <person name="Sun Q."/>
        </authorList>
    </citation>
    <scope>NUCLEOTIDE SEQUENCE</scope>
    <source>
        <strain evidence="10">N12</strain>
    </source>
</reference>
<dbReference type="Pfam" id="PF02811">
    <property type="entry name" value="PHP"/>
    <property type="match status" value="1"/>
</dbReference>
<dbReference type="SUPFAM" id="SSF89550">
    <property type="entry name" value="PHP domain-like"/>
    <property type="match status" value="1"/>
</dbReference>
<dbReference type="EC" id="3.1.3.15" evidence="3 8"/>
<proteinExistence type="inferred from homology"/>
<dbReference type="GO" id="GO:0000105">
    <property type="term" value="P:L-histidine biosynthetic process"/>
    <property type="evidence" value="ECO:0007669"/>
    <property type="project" value="UniProtKB-UniRule"/>
</dbReference>
<name>A0A926IQM9_9BACT</name>
<dbReference type="GO" id="GO:0005737">
    <property type="term" value="C:cytoplasm"/>
    <property type="evidence" value="ECO:0007669"/>
    <property type="project" value="TreeGrafter"/>
</dbReference>
<keyword evidence="11" id="KW-1185">Reference proteome</keyword>
<dbReference type="Gene3D" id="3.20.20.140">
    <property type="entry name" value="Metal-dependent hydrolases"/>
    <property type="match status" value="1"/>
</dbReference>
<dbReference type="InterPro" id="IPR010140">
    <property type="entry name" value="Histidinol_P_phosphatase_HisJ"/>
</dbReference>
<comment type="pathway">
    <text evidence="1 8">Amino-acid biosynthesis; L-histidine biosynthesis; L-histidine from 5-phospho-alpha-D-ribose 1-diphosphate: step 8/9.</text>
</comment>
<dbReference type="NCBIfam" id="TIGR01856">
    <property type="entry name" value="hisJ_fam"/>
    <property type="match status" value="1"/>
</dbReference>
<dbReference type="GO" id="GO:0004401">
    <property type="term" value="F:histidinol-phosphatase activity"/>
    <property type="evidence" value="ECO:0007669"/>
    <property type="project" value="UniProtKB-UniRule"/>
</dbReference>
<evidence type="ECO:0000256" key="1">
    <source>
        <dbReference type="ARBA" id="ARBA00004970"/>
    </source>
</evidence>
<dbReference type="CDD" id="cd12110">
    <property type="entry name" value="PHP_HisPPase_Hisj_like"/>
    <property type="match status" value="1"/>
</dbReference>
<comment type="catalytic activity">
    <reaction evidence="7 8">
        <text>L-histidinol phosphate + H2O = L-histidinol + phosphate</text>
        <dbReference type="Rhea" id="RHEA:14465"/>
        <dbReference type="ChEBI" id="CHEBI:15377"/>
        <dbReference type="ChEBI" id="CHEBI:43474"/>
        <dbReference type="ChEBI" id="CHEBI:57699"/>
        <dbReference type="ChEBI" id="CHEBI:57980"/>
        <dbReference type="EC" id="3.1.3.15"/>
    </reaction>
</comment>
<dbReference type="InterPro" id="IPR004013">
    <property type="entry name" value="PHP_dom"/>
</dbReference>
<evidence type="ECO:0000256" key="5">
    <source>
        <dbReference type="ARBA" id="ARBA00022801"/>
    </source>
</evidence>
<dbReference type="AlphaFoldDB" id="A0A926IQM9"/>